<proteinExistence type="predicted"/>
<keyword evidence="2" id="KW-1185">Reference proteome</keyword>
<comment type="caution">
    <text evidence="1">The sequence shown here is derived from an EMBL/GenBank/DDBJ whole genome shotgun (WGS) entry which is preliminary data.</text>
</comment>
<evidence type="ECO:0000313" key="2">
    <source>
        <dbReference type="Proteomes" id="UP000316095"/>
    </source>
</evidence>
<gene>
    <name evidence="1" type="ORF">Pan54_27360</name>
</gene>
<dbReference type="Proteomes" id="UP000316095">
    <property type="component" value="Unassembled WGS sequence"/>
</dbReference>
<organism evidence="1 2">
    <name type="scientific">Rubinisphaera italica</name>
    <dbReference type="NCBI Taxonomy" id="2527969"/>
    <lineage>
        <taxon>Bacteria</taxon>
        <taxon>Pseudomonadati</taxon>
        <taxon>Planctomycetota</taxon>
        <taxon>Planctomycetia</taxon>
        <taxon>Planctomycetales</taxon>
        <taxon>Planctomycetaceae</taxon>
        <taxon>Rubinisphaera</taxon>
    </lineage>
</organism>
<dbReference type="EMBL" id="SJPG01000001">
    <property type="protein sequence ID" value="TWT61997.1"/>
    <property type="molecule type" value="Genomic_DNA"/>
</dbReference>
<accession>A0A5C5XG33</accession>
<reference evidence="1 2" key="1">
    <citation type="submission" date="2019-02" db="EMBL/GenBank/DDBJ databases">
        <title>Deep-cultivation of Planctomycetes and their phenomic and genomic characterization uncovers novel biology.</title>
        <authorList>
            <person name="Wiegand S."/>
            <person name="Jogler M."/>
            <person name="Boedeker C."/>
            <person name="Pinto D."/>
            <person name="Vollmers J."/>
            <person name="Rivas-Marin E."/>
            <person name="Kohn T."/>
            <person name="Peeters S.H."/>
            <person name="Heuer A."/>
            <person name="Rast P."/>
            <person name="Oberbeckmann S."/>
            <person name="Bunk B."/>
            <person name="Jeske O."/>
            <person name="Meyerdierks A."/>
            <person name="Storesund J.E."/>
            <person name="Kallscheuer N."/>
            <person name="Luecker S."/>
            <person name="Lage O.M."/>
            <person name="Pohl T."/>
            <person name="Merkel B.J."/>
            <person name="Hornburger P."/>
            <person name="Mueller R.-W."/>
            <person name="Bruemmer F."/>
            <person name="Labrenz M."/>
            <person name="Spormann A.M."/>
            <person name="Op Den Camp H."/>
            <person name="Overmann J."/>
            <person name="Amann R."/>
            <person name="Jetten M.S.M."/>
            <person name="Mascher T."/>
            <person name="Medema M.H."/>
            <person name="Devos D.P."/>
            <person name="Kaster A.-K."/>
            <person name="Ovreas L."/>
            <person name="Rohde M."/>
            <person name="Galperin M.Y."/>
            <person name="Jogler C."/>
        </authorList>
    </citation>
    <scope>NUCLEOTIDE SEQUENCE [LARGE SCALE GENOMIC DNA]</scope>
    <source>
        <strain evidence="1 2">Pan54</strain>
    </source>
</reference>
<evidence type="ECO:0000313" key="1">
    <source>
        <dbReference type="EMBL" id="TWT61997.1"/>
    </source>
</evidence>
<dbReference type="AlphaFoldDB" id="A0A5C5XG33"/>
<name>A0A5C5XG33_9PLAN</name>
<protein>
    <submittedName>
        <fullName evidence="1">Uncharacterized protein</fullName>
    </submittedName>
</protein>
<sequence>MTTTFAGPGFGLSSLWNCHDSLTYECGISTSSCKIVDRFSIAHTPACLNSRVSPITDETLFIVLHCYTEWDFATIPVISEHSRKNGEVCNCVSRFSSSNHLRSTITESQCGNPMKITSFLSSISEIYDAKPFLTNELAKFVSTNVMQTCRS</sequence>